<dbReference type="InterPro" id="IPR044946">
    <property type="entry name" value="Restrct_endonuc_typeI_TRD_sf"/>
</dbReference>
<dbReference type="EMBL" id="LJSX01000019">
    <property type="protein sequence ID" value="KPQ10099.1"/>
    <property type="molecule type" value="Genomic_DNA"/>
</dbReference>
<keyword evidence="1" id="KW-0680">Restriction system</keyword>
<evidence type="ECO:0000313" key="4">
    <source>
        <dbReference type="EMBL" id="SCC80623.1"/>
    </source>
</evidence>
<accession>A0A0P7XR61</accession>
<sequence length="485" mass="54011">MAVRARLTPPRAPQSDWPWHNVKALSLKASLLFNGGRRMEAENFLASGFGVRVAIEAQGSGWTRLASVAHAWQPSRLKGIQVGPEFGTPFLAATQVYDVRPVPRKWLSLDRTGDHAQRFVKEGTILVTCSGSVGRATLAHSPTKDILISHDLIRIDAVDPDWWGWIYAYLRAPTVREMMKAAQYGHIIKHLETHHFHALPIVHVGPQRLGEFDTKAKSVLAKRDRAYALMLEAEDLFLKAFGEFSPDDLGETGFSARASEVFGTTRRRLDAWHHNPSAKAIAAHLGKRAAAWSSITDLGFDVWLPTRFRRIAAEDGVYLLDSSDLFEINPDITKRIADKDFGDPYDGRVRQGWILLSRSGQIYGLNGSAMIAGHCHEDKVISDHIIRIAPNEPKCRTGYLLMAMTHPTLGRPRVKCLPYGSSIPEIEVFDVQGFQIPRLEPAMEAVIADRVEKAARLRDEADGIETQLGADADAIIYSFLRVMAE</sequence>
<reference evidence="3 5" key="1">
    <citation type="submission" date="2015-09" db="EMBL/GenBank/DDBJ databases">
        <title>Identification and resolution of microdiversity through metagenomic sequencing of parallel consortia.</title>
        <authorList>
            <person name="Nelson W.C."/>
            <person name="Romine M.F."/>
            <person name="Lindemann S.R."/>
        </authorList>
    </citation>
    <scope>NUCLEOTIDE SEQUENCE [LARGE SCALE GENOMIC DNA]</scope>
    <source>
        <strain evidence="3">HL-109</strain>
    </source>
</reference>
<gene>
    <name evidence="4" type="ORF">GA0071312_1601</name>
    <name evidence="3" type="ORF">HLUCCO17_12540</name>
</gene>
<dbReference type="InterPro" id="IPR052021">
    <property type="entry name" value="Type-I_RS_S_subunit"/>
</dbReference>
<reference evidence="4 6" key="2">
    <citation type="submission" date="2016-08" db="EMBL/GenBank/DDBJ databases">
        <authorList>
            <person name="Varghese N."/>
            <person name="Submissions Spin"/>
        </authorList>
    </citation>
    <scope>NUCLEOTIDE SEQUENCE [LARGE SCALE GENOMIC DNA]</scope>
    <source>
        <strain evidence="4 6">HL-109</strain>
    </source>
</reference>
<dbReference type="SUPFAM" id="SSF116734">
    <property type="entry name" value="DNA methylase specificity domain"/>
    <property type="match status" value="2"/>
</dbReference>
<organism evidence="3 5">
    <name type="scientific">Saliniramus fredricksonii</name>
    <dbReference type="NCBI Taxonomy" id="1653334"/>
    <lineage>
        <taxon>Bacteria</taxon>
        <taxon>Pseudomonadati</taxon>
        <taxon>Pseudomonadota</taxon>
        <taxon>Alphaproteobacteria</taxon>
        <taxon>Hyphomicrobiales</taxon>
        <taxon>Salinarimonadaceae</taxon>
        <taxon>Saliniramus</taxon>
    </lineage>
</organism>
<keyword evidence="6" id="KW-1185">Reference proteome</keyword>
<dbReference type="PANTHER" id="PTHR30408">
    <property type="entry name" value="TYPE-1 RESTRICTION ENZYME ECOKI SPECIFICITY PROTEIN"/>
    <property type="match status" value="1"/>
</dbReference>
<dbReference type="GO" id="GO:0009307">
    <property type="term" value="P:DNA restriction-modification system"/>
    <property type="evidence" value="ECO:0007669"/>
    <property type="project" value="UniProtKB-KW"/>
</dbReference>
<evidence type="ECO:0000256" key="2">
    <source>
        <dbReference type="ARBA" id="ARBA00023125"/>
    </source>
</evidence>
<dbReference type="EMBL" id="FMBM01000002">
    <property type="protein sequence ID" value="SCC80623.1"/>
    <property type="molecule type" value="Genomic_DNA"/>
</dbReference>
<evidence type="ECO:0008006" key="7">
    <source>
        <dbReference type="Google" id="ProtNLM"/>
    </source>
</evidence>
<dbReference type="Proteomes" id="UP000182800">
    <property type="component" value="Unassembled WGS sequence"/>
</dbReference>
<dbReference type="GO" id="GO:0003677">
    <property type="term" value="F:DNA binding"/>
    <property type="evidence" value="ECO:0007669"/>
    <property type="project" value="UniProtKB-KW"/>
</dbReference>
<evidence type="ECO:0000313" key="6">
    <source>
        <dbReference type="Proteomes" id="UP000182800"/>
    </source>
</evidence>
<protein>
    <recommendedName>
        <fullName evidence="7">Type I restriction modification DNA specificity domain-containing protein</fullName>
    </recommendedName>
</protein>
<keyword evidence="2" id="KW-0238">DNA-binding</keyword>
<dbReference type="PANTHER" id="PTHR30408:SF12">
    <property type="entry name" value="TYPE I RESTRICTION ENZYME MJAVIII SPECIFICITY SUBUNIT"/>
    <property type="match status" value="1"/>
</dbReference>
<evidence type="ECO:0000313" key="3">
    <source>
        <dbReference type="EMBL" id="KPQ10099.1"/>
    </source>
</evidence>
<evidence type="ECO:0000256" key="1">
    <source>
        <dbReference type="ARBA" id="ARBA00022747"/>
    </source>
</evidence>
<name>A0A0P7XR61_9HYPH</name>
<proteinExistence type="predicted"/>
<comment type="caution">
    <text evidence="3">The sequence shown here is derived from an EMBL/GenBank/DDBJ whole genome shotgun (WGS) entry which is preliminary data.</text>
</comment>
<dbReference type="AlphaFoldDB" id="A0A0P7XR61"/>
<dbReference type="STRING" id="1653334.GA0071312_1601"/>
<dbReference type="Proteomes" id="UP000050497">
    <property type="component" value="Unassembled WGS sequence"/>
</dbReference>
<dbReference type="Gene3D" id="3.90.220.20">
    <property type="entry name" value="DNA methylase specificity domains"/>
    <property type="match status" value="2"/>
</dbReference>
<evidence type="ECO:0000313" key="5">
    <source>
        <dbReference type="Proteomes" id="UP000050497"/>
    </source>
</evidence>